<comment type="subcellular location">
    <subcellularLocation>
        <location evidence="1">Nucleus</location>
        <location evidence="1">Nucleolus</location>
    </subcellularLocation>
</comment>
<feature type="compositionally biased region" description="Basic residues" evidence="2">
    <location>
        <begin position="800"/>
        <end position="818"/>
    </location>
</feature>
<keyword evidence="1" id="KW-0813">Transport</keyword>
<feature type="region of interest" description="Disordered" evidence="2">
    <location>
        <begin position="520"/>
        <end position="638"/>
    </location>
</feature>
<keyword evidence="1" id="KW-0690">Ribosome biogenesis</keyword>
<dbReference type="InterPro" id="IPR016024">
    <property type="entry name" value="ARM-type_fold"/>
</dbReference>
<dbReference type="InterPro" id="IPR012977">
    <property type="entry name" value="SDA1_N"/>
</dbReference>
<dbReference type="OrthoDB" id="2196187at2759"/>
<proteinExistence type="inferred from homology"/>
<evidence type="ECO:0000256" key="2">
    <source>
        <dbReference type="SAM" id="MobiDB-lite"/>
    </source>
</evidence>
<dbReference type="GO" id="GO:0015031">
    <property type="term" value="P:protein transport"/>
    <property type="evidence" value="ECO:0007669"/>
    <property type="project" value="UniProtKB-KW"/>
</dbReference>
<reference evidence="4" key="1">
    <citation type="journal article" date="2013" name="Nat. Biotechnol.">
        <title>Draft genome sequence of chickpea (Cicer arietinum) provides a resource for trait improvement.</title>
        <authorList>
            <person name="Varshney R.K."/>
            <person name="Song C."/>
            <person name="Saxena R.K."/>
            <person name="Azam S."/>
            <person name="Yu S."/>
            <person name="Sharpe A.G."/>
            <person name="Cannon S."/>
            <person name="Baek J."/>
            <person name="Rosen B.D."/>
            <person name="Tar'an B."/>
            <person name="Millan T."/>
            <person name="Zhang X."/>
            <person name="Ramsay L.D."/>
            <person name="Iwata A."/>
            <person name="Wang Y."/>
            <person name="Nelson W."/>
            <person name="Farmer A.D."/>
            <person name="Gaur P.M."/>
            <person name="Soderlund C."/>
            <person name="Penmetsa R.V."/>
            <person name="Xu C."/>
            <person name="Bharti A.K."/>
            <person name="He W."/>
            <person name="Winter P."/>
            <person name="Zhao S."/>
            <person name="Hane J.K."/>
            <person name="Carrasquilla-Garcia N."/>
            <person name="Condie J.A."/>
            <person name="Upadhyaya H.D."/>
            <person name="Luo M.C."/>
            <person name="Thudi M."/>
            <person name="Gowda C.L."/>
            <person name="Singh N.P."/>
            <person name="Lichtenzveig J."/>
            <person name="Gali K.K."/>
            <person name="Rubio J."/>
            <person name="Nadarajan N."/>
            <person name="Dolezel J."/>
            <person name="Bansal K.C."/>
            <person name="Xu X."/>
            <person name="Edwards D."/>
            <person name="Zhang G."/>
            <person name="Kahl G."/>
            <person name="Gil J."/>
            <person name="Singh K.B."/>
            <person name="Datta S.K."/>
            <person name="Jackson S.A."/>
            <person name="Wang J."/>
            <person name="Cook D.R."/>
        </authorList>
    </citation>
    <scope>NUCLEOTIDE SEQUENCE [LARGE SCALE GENOMIC DNA]</scope>
    <source>
        <strain evidence="4">cv. CDC Frontier</strain>
    </source>
</reference>
<dbReference type="eggNOG" id="KOG2229">
    <property type="taxonomic scope" value="Eukaryota"/>
</dbReference>
<dbReference type="Proteomes" id="UP000087171">
    <property type="component" value="Chromosome Ca5"/>
</dbReference>
<evidence type="ECO:0000256" key="1">
    <source>
        <dbReference type="RuleBase" id="RU365057"/>
    </source>
</evidence>
<dbReference type="GO" id="GO:0005730">
    <property type="term" value="C:nucleolus"/>
    <property type="evidence" value="ECO:0007669"/>
    <property type="project" value="UniProtKB-SubCell"/>
</dbReference>
<comment type="function">
    <text evidence="1">Required for 60S pre-ribosomal subunits export to the cytoplasm.</text>
</comment>
<evidence type="ECO:0000259" key="3">
    <source>
        <dbReference type="Pfam" id="PF08158"/>
    </source>
</evidence>
<feature type="region of interest" description="Disordered" evidence="2">
    <location>
        <begin position="755"/>
        <end position="818"/>
    </location>
</feature>
<name>A0A1S2YBF9_CICAR</name>
<dbReference type="PaxDb" id="3827-XP_004502377.1"/>
<evidence type="ECO:0000313" key="4">
    <source>
        <dbReference type="Proteomes" id="UP000087171"/>
    </source>
</evidence>
<gene>
    <name evidence="5" type="primary">LOC101506869</name>
</gene>
<dbReference type="InterPro" id="IPR027312">
    <property type="entry name" value="Sda1"/>
</dbReference>
<evidence type="ECO:0000313" key="5">
    <source>
        <dbReference type="RefSeq" id="XP_004502377.1"/>
    </source>
</evidence>
<feature type="compositionally biased region" description="Basic residues" evidence="2">
    <location>
        <begin position="778"/>
        <end position="793"/>
    </location>
</feature>
<dbReference type="PANTHER" id="PTHR12730:SF0">
    <property type="entry name" value="PROTEIN SDA1 HOMOLOG"/>
    <property type="match status" value="1"/>
</dbReference>
<organism evidence="4 5">
    <name type="scientific">Cicer arietinum</name>
    <name type="common">Chickpea</name>
    <name type="synonym">Garbanzo</name>
    <dbReference type="NCBI Taxonomy" id="3827"/>
    <lineage>
        <taxon>Eukaryota</taxon>
        <taxon>Viridiplantae</taxon>
        <taxon>Streptophyta</taxon>
        <taxon>Embryophyta</taxon>
        <taxon>Tracheophyta</taxon>
        <taxon>Spermatophyta</taxon>
        <taxon>Magnoliopsida</taxon>
        <taxon>eudicotyledons</taxon>
        <taxon>Gunneridae</taxon>
        <taxon>Pentapetalae</taxon>
        <taxon>rosids</taxon>
        <taxon>fabids</taxon>
        <taxon>Fabales</taxon>
        <taxon>Fabaceae</taxon>
        <taxon>Papilionoideae</taxon>
        <taxon>50 kb inversion clade</taxon>
        <taxon>NPAAA clade</taxon>
        <taxon>Hologalegina</taxon>
        <taxon>IRL clade</taxon>
        <taxon>Cicereae</taxon>
        <taxon>Cicer</taxon>
    </lineage>
</organism>
<keyword evidence="1" id="KW-0539">Nucleus</keyword>
<keyword evidence="1" id="KW-0653">Protein transport</keyword>
<keyword evidence="4" id="KW-1185">Reference proteome</keyword>
<dbReference type="Pfam" id="PF08158">
    <property type="entry name" value="SDA1_HEAT"/>
    <property type="match status" value="1"/>
</dbReference>
<accession>A0A1S2YBF9</accession>
<feature type="region of interest" description="Disordered" evidence="2">
    <location>
        <begin position="285"/>
        <end position="312"/>
    </location>
</feature>
<feature type="compositionally biased region" description="Basic and acidic residues" evidence="2">
    <location>
        <begin position="613"/>
        <end position="638"/>
    </location>
</feature>
<dbReference type="GO" id="GO:0000055">
    <property type="term" value="P:ribosomal large subunit export from nucleus"/>
    <property type="evidence" value="ECO:0007669"/>
    <property type="project" value="UniProtKB-UniRule"/>
</dbReference>
<feature type="domain" description="SDA1 N-terminal" evidence="3">
    <location>
        <begin position="87"/>
        <end position="461"/>
    </location>
</feature>
<comment type="similarity">
    <text evidence="1">Belongs to the SDA1 family.</text>
</comment>
<reference evidence="5" key="2">
    <citation type="submission" date="2025-08" db="UniProtKB">
        <authorList>
            <consortium name="RefSeq"/>
        </authorList>
    </citation>
    <scope>IDENTIFICATION</scope>
    <source>
        <tissue evidence="5">Etiolated seedlings</tissue>
    </source>
</reference>
<dbReference type="AlphaFoldDB" id="A0A1S2YBF9"/>
<dbReference type="KEGG" id="cam:101506869"/>
<feature type="compositionally biased region" description="Basic residues" evidence="2">
    <location>
        <begin position="291"/>
        <end position="311"/>
    </location>
</feature>
<dbReference type="STRING" id="3827.A0A1S2YBF9"/>
<dbReference type="PANTHER" id="PTHR12730">
    <property type="entry name" value="HSDA/SDA1-RELATED"/>
    <property type="match status" value="1"/>
</dbReference>
<dbReference type="RefSeq" id="XP_004502377.1">
    <property type="nucleotide sequence ID" value="XM_004502320.3"/>
</dbReference>
<dbReference type="GO" id="GO:0042273">
    <property type="term" value="P:ribosomal large subunit biogenesis"/>
    <property type="evidence" value="ECO:0007669"/>
    <property type="project" value="UniProtKB-UniRule"/>
</dbReference>
<dbReference type="GeneID" id="101506869"/>
<dbReference type="SUPFAM" id="SSF48371">
    <property type="entry name" value="ARM repeat"/>
    <property type="match status" value="1"/>
</dbReference>
<feature type="compositionally biased region" description="Acidic residues" evidence="2">
    <location>
        <begin position="539"/>
        <end position="554"/>
    </location>
</feature>
<feature type="compositionally biased region" description="Acidic residues" evidence="2">
    <location>
        <begin position="561"/>
        <end position="612"/>
    </location>
</feature>
<sequence length="818" mass="92301">MASRGGAPPAEAFLASGRKSEKLSLTSLQSKIKCDHEGYESELLLVRNQFHSSLELFQQQAAMNFTSISGIASDPTVAKDLAERAMFLAHVTPYYPNHLADFPRQLADLLRCAARTLPSGLRNDLAKSLILLINRQIVNIGETLSLFMELQTLGDAELKKLAFTHVVQSIKRMNLKHKDEAKNRALQNVIFNMLQQEDEGRAKRALVILCELHKKQIWFDERTANAICTACFHPSSRIMIASLCFLLDYEKIENYQDSDDSSSDDESTESPQVILRRETIYKANHQGTSASKKRKKKKLDRIMRSMKKKQRVSSERSNNIYYSPLNHLKDAQGFVEKLFSRLQKCNDRFEVKMMMLKVIARTVGLHQLILLNFYPYLQKYIQPHQRDVTNLLAAVVQACHDMVPPDAVEPLFKQIVNQFVHDRSRPEAITVGINSVREICLRMPLLMNEDLLQDLALYKKSHEKAVSIAARSLITVFRQVCPSLLVKKDRGRPTDPEARPKAYGEVNVATDVPGAELLQTNDDDVEQETNDSLCSGSDNDQEDDQISINPDDENQLGSDNTESDDDEAIDHDVVTEDENDSSFDYETGVDDADDVEDDLEDGEDESDEDDGEISEHGDDDPHTFSHDGSVETKATLKDSAKKRKFSDFNAQLTAADTSLRALKKLAGTTTENVLPENEDGILSNADFQRIRELKARNEARTALAQHGLLKSSTNKIPSSDQLSLKRVDGSMLEVHVKKKLNKAERLAMVKAGREERGQYHARAAVKQKKTGGLSNRQKEHKKSMPLAAKRNRVARSQVEKRKKKQQSGKQFRGRKAWQ</sequence>
<protein>
    <recommendedName>
        <fullName evidence="1">Protein SDA1</fullName>
    </recommendedName>
</protein>